<proteinExistence type="inferred from homology"/>
<dbReference type="InterPro" id="IPR041492">
    <property type="entry name" value="HAD_2"/>
</dbReference>
<sequence>MAEYDALLLDHDGVLLTLTDRSTLRETALAALRDAGVEAPEAADAERLSIRVSTDELVALADRHALAPERLWRCREDRIEACLREAIEAGRKAPYDDVAALDGVDIPTGVVSNNQRRVIHHALDSHDMADWFETVVAREPTLDSLAEKKPEPTYIQAATAAIGASNPLYVGDSATDVVAAERAGVDVAFLRRGHNADATLDTRPTHDVESLHAVVDLL</sequence>
<dbReference type="InterPro" id="IPR023214">
    <property type="entry name" value="HAD_sf"/>
</dbReference>
<dbReference type="SFLD" id="SFLDG01129">
    <property type="entry name" value="C1.5:_HAD__Beta-PGM__Phosphata"/>
    <property type="match status" value="1"/>
</dbReference>
<organism evidence="2 3">
    <name type="scientific">Haloarcula onubensis</name>
    <dbReference type="NCBI Taxonomy" id="2950539"/>
    <lineage>
        <taxon>Archaea</taxon>
        <taxon>Methanobacteriati</taxon>
        <taxon>Methanobacteriota</taxon>
        <taxon>Stenosarchaea group</taxon>
        <taxon>Halobacteria</taxon>
        <taxon>Halobacteriales</taxon>
        <taxon>Haloarculaceae</taxon>
        <taxon>Haloarcula</taxon>
    </lineage>
</organism>
<protein>
    <submittedName>
        <fullName evidence="2">HAD-IA family hydrolase</fullName>
    </submittedName>
</protein>
<dbReference type="Proteomes" id="UP001268864">
    <property type="component" value="Unassembled WGS sequence"/>
</dbReference>
<comment type="caution">
    <text evidence="2">The sequence shown here is derived from an EMBL/GenBank/DDBJ whole genome shotgun (WGS) entry which is preliminary data.</text>
</comment>
<accession>A0ABU2FNC0</accession>
<dbReference type="EMBL" id="JAMQOS010000002">
    <property type="protein sequence ID" value="MDS0282249.1"/>
    <property type="molecule type" value="Genomic_DNA"/>
</dbReference>
<evidence type="ECO:0000313" key="3">
    <source>
        <dbReference type="Proteomes" id="UP001268864"/>
    </source>
</evidence>
<dbReference type="PANTHER" id="PTHR43434:SF1">
    <property type="entry name" value="PHOSPHOGLYCOLATE PHOSPHATASE"/>
    <property type="match status" value="1"/>
</dbReference>
<dbReference type="RefSeq" id="WP_310900079.1">
    <property type="nucleotide sequence ID" value="NZ_JAMQOS010000002.1"/>
</dbReference>
<dbReference type="SUPFAM" id="SSF56784">
    <property type="entry name" value="HAD-like"/>
    <property type="match status" value="1"/>
</dbReference>
<dbReference type="GO" id="GO:0016787">
    <property type="term" value="F:hydrolase activity"/>
    <property type="evidence" value="ECO:0007669"/>
    <property type="project" value="UniProtKB-KW"/>
</dbReference>
<dbReference type="Pfam" id="PF13419">
    <property type="entry name" value="HAD_2"/>
    <property type="match status" value="1"/>
</dbReference>
<reference evidence="2 3" key="1">
    <citation type="submission" date="2022-06" db="EMBL/GenBank/DDBJ databases">
        <title>Halomicroarcula sp. a new haloarchaeum isolate from saline soil.</title>
        <authorList>
            <person name="Strakova D."/>
            <person name="Galisteo C."/>
            <person name="Sanchez-Porro C."/>
            <person name="Ventosa A."/>
        </authorList>
    </citation>
    <scope>NUCLEOTIDE SEQUENCE [LARGE SCALE GENOMIC DNA]</scope>
    <source>
        <strain evidence="2 3">S3CR25-11</strain>
    </source>
</reference>
<dbReference type="PANTHER" id="PTHR43434">
    <property type="entry name" value="PHOSPHOGLYCOLATE PHOSPHATASE"/>
    <property type="match status" value="1"/>
</dbReference>
<keyword evidence="2" id="KW-0378">Hydrolase</keyword>
<dbReference type="InterPro" id="IPR006439">
    <property type="entry name" value="HAD-SF_hydro_IA"/>
</dbReference>
<dbReference type="SFLD" id="SFLDS00003">
    <property type="entry name" value="Haloacid_Dehalogenase"/>
    <property type="match status" value="1"/>
</dbReference>
<evidence type="ECO:0000313" key="2">
    <source>
        <dbReference type="EMBL" id="MDS0282249.1"/>
    </source>
</evidence>
<dbReference type="InterPro" id="IPR036412">
    <property type="entry name" value="HAD-like_sf"/>
</dbReference>
<keyword evidence="3" id="KW-1185">Reference proteome</keyword>
<dbReference type="NCBIfam" id="TIGR01549">
    <property type="entry name" value="HAD-SF-IA-v1"/>
    <property type="match status" value="1"/>
</dbReference>
<comment type="similarity">
    <text evidence="1">Belongs to the HAD-like hydrolase superfamily.</text>
</comment>
<evidence type="ECO:0000256" key="1">
    <source>
        <dbReference type="ARBA" id="ARBA00007958"/>
    </source>
</evidence>
<gene>
    <name evidence="2" type="ORF">NDI86_08935</name>
</gene>
<dbReference type="InterPro" id="IPR050155">
    <property type="entry name" value="HAD-like_hydrolase_sf"/>
</dbReference>
<name>A0ABU2FNC0_9EURY</name>
<dbReference type="Gene3D" id="3.40.50.1000">
    <property type="entry name" value="HAD superfamily/HAD-like"/>
    <property type="match status" value="1"/>
</dbReference>